<reference evidence="8 9" key="2">
    <citation type="submission" date="2020-08" db="EMBL/GenBank/DDBJ databases">
        <authorList>
            <person name="Partida-Martinez L."/>
            <person name="Huntemann M."/>
            <person name="Clum A."/>
            <person name="Wang J."/>
            <person name="Palaniappan K."/>
            <person name="Ritter S."/>
            <person name="Chen I.-M."/>
            <person name="Stamatis D."/>
            <person name="Reddy T."/>
            <person name="O'Malley R."/>
            <person name="Daum C."/>
            <person name="Shapiro N."/>
            <person name="Ivanova N."/>
            <person name="Kyrpides N."/>
            <person name="Woyke T."/>
        </authorList>
    </citation>
    <scope>NUCLEOTIDE SEQUENCE [LARGE SCALE GENOMIC DNA]</scope>
    <source>
        <strain evidence="8 9">AS2.23</strain>
    </source>
</reference>
<dbReference type="InterPro" id="IPR004385">
    <property type="entry name" value="NDP_pyrophosphatase"/>
</dbReference>
<comment type="cofactor">
    <cofactor evidence="1 4">
        <name>Mg(2+)</name>
        <dbReference type="ChEBI" id="CHEBI:18420"/>
    </cofactor>
</comment>
<organism evidence="8 9">
    <name type="scientific">Kineococcus radiotolerans</name>
    <dbReference type="NCBI Taxonomy" id="131568"/>
    <lineage>
        <taxon>Bacteria</taxon>
        <taxon>Bacillati</taxon>
        <taxon>Actinomycetota</taxon>
        <taxon>Actinomycetes</taxon>
        <taxon>Kineosporiales</taxon>
        <taxon>Kineosporiaceae</taxon>
        <taxon>Kineococcus</taxon>
    </lineage>
</organism>
<dbReference type="GO" id="GO:0006753">
    <property type="term" value="P:nucleoside phosphate metabolic process"/>
    <property type="evidence" value="ECO:0007669"/>
    <property type="project" value="TreeGrafter"/>
</dbReference>
<dbReference type="GO" id="GO:0005829">
    <property type="term" value="C:cytosol"/>
    <property type="evidence" value="ECO:0007669"/>
    <property type="project" value="TreeGrafter"/>
</dbReference>
<evidence type="ECO:0000259" key="7">
    <source>
        <dbReference type="PROSITE" id="PS51462"/>
    </source>
</evidence>
<keyword evidence="3" id="KW-0378">Hydrolase</keyword>
<comment type="subunit">
    <text evidence="2">Homodimer.</text>
</comment>
<feature type="binding site" evidence="4">
    <location>
        <position position="137"/>
    </location>
    <ligand>
        <name>Mg(2+)</name>
        <dbReference type="ChEBI" id="CHEBI:18420"/>
        <label>1</label>
    </ligand>
</feature>
<dbReference type="AlphaFoldDB" id="A0A7W4TRL5"/>
<evidence type="ECO:0000313" key="9">
    <source>
        <dbReference type="Proteomes" id="UP000533269"/>
    </source>
</evidence>
<dbReference type="GO" id="GO:0019693">
    <property type="term" value="P:ribose phosphate metabolic process"/>
    <property type="evidence" value="ECO:0007669"/>
    <property type="project" value="TreeGrafter"/>
</dbReference>
<feature type="compositionally biased region" description="Pro residues" evidence="6">
    <location>
        <begin position="244"/>
        <end position="255"/>
    </location>
</feature>
<dbReference type="Proteomes" id="UP000533269">
    <property type="component" value="Unassembled WGS sequence"/>
</dbReference>
<evidence type="ECO:0000313" key="8">
    <source>
        <dbReference type="EMBL" id="MBB2903433.1"/>
    </source>
</evidence>
<evidence type="ECO:0000256" key="6">
    <source>
        <dbReference type="SAM" id="MobiDB-lite"/>
    </source>
</evidence>
<feature type="binding site" evidence="4">
    <location>
        <position position="118"/>
    </location>
    <ligand>
        <name>Mg(2+)</name>
        <dbReference type="ChEBI" id="CHEBI:18420"/>
        <label>1</label>
    </ligand>
</feature>
<dbReference type="RefSeq" id="WP_183393046.1">
    <property type="nucleotide sequence ID" value="NZ_JACHVY010000008.1"/>
</dbReference>
<dbReference type="Gene3D" id="3.90.79.10">
    <property type="entry name" value="Nucleoside Triphosphate Pyrophosphohydrolase"/>
    <property type="match status" value="1"/>
</dbReference>
<dbReference type="Pfam" id="PF00293">
    <property type="entry name" value="NUDIX"/>
    <property type="match status" value="1"/>
</dbReference>
<feature type="domain" description="Nudix hydrolase" evidence="7">
    <location>
        <begin position="76"/>
        <end position="221"/>
    </location>
</feature>
<comment type="caution">
    <text evidence="8">The sequence shown here is derived from an EMBL/GenBank/DDBJ whole genome shotgun (WGS) entry which is preliminary data.</text>
</comment>
<feature type="region of interest" description="Disordered" evidence="6">
    <location>
        <begin position="229"/>
        <end position="279"/>
    </location>
</feature>
<feature type="region of interest" description="Disordered" evidence="6">
    <location>
        <begin position="1"/>
        <end position="30"/>
    </location>
</feature>
<gene>
    <name evidence="8" type="ORF">FHR75_004275</name>
</gene>
<reference evidence="8 9" key="1">
    <citation type="submission" date="2020-08" db="EMBL/GenBank/DDBJ databases">
        <title>The Agave Microbiome: Exploring the role of microbial communities in plant adaptations to desert environments.</title>
        <authorList>
            <person name="Partida-Martinez L.P."/>
        </authorList>
    </citation>
    <scope>NUCLEOTIDE SEQUENCE [LARGE SCALE GENOMIC DNA]</scope>
    <source>
        <strain evidence="8 9">AS2.23</strain>
    </source>
</reference>
<evidence type="ECO:0000256" key="3">
    <source>
        <dbReference type="ARBA" id="ARBA00022801"/>
    </source>
</evidence>
<accession>A0A7W4TRL5</accession>
<sequence>MTAPTPSGEPRPGIEVPDARGRTHLDRAGRDLDRNPRVVVRDVRLLTSNWYVTRVTTFDFQHADGRWSRQERETYDRGDGACVLLFNTAARTVLLTEQFRYPAYVNEHPDGVLLEVPAGLLDDEDPEVAVRRESQEETGYIVGEVHHLFDLYTSPGSVTERLHFFAAPYEHGSVHHGARAGVHAEGEDIRVVELDVDHALGEIGHGIVDAKTVLLLQWAALEGPFSSASWSPAESPARRWPGAWPRPRPTAPPVRRPVRPAHVSPERSPNHPTPGGSMPHVEEALLAERMAQAQREAARARAVRAVRLRRRADVAARRAEVLAVQAERAEAAADR</sequence>
<protein>
    <submittedName>
        <fullName evidence="8">Nudix-type nucleoside diphosphatase (YffH/AdpP family)</fullName>
    </submittedName>
</protein>
<feature type="binding site" evidence="4">
    <location>
        <position position="133"/>
    </location>
    <ligand>
        <name>Mg(2+)</name>
        <dbReference type="ChEBI" id="CHEBI:18420"/>
        <label>1</label>
    </ligand>
</feature>
<proteinExistence type="predicted"/>
<name>A0A7W4TRL5_KINRA</name>
<dbReference type="NCBIfam" id="TIGR00052">
    <property type="entry name" value="nudix-type nucleoside diphosphatase, YffH/AdpP family"/>
    <property type="match status" value="1"/>
</dbReference>
<evidence type="ECO:0000256" key="4">
    <source>
        <dbReference type="PIRSR" id="PIRSR604385-2"/>
    </source>
</evidence>
<feature type="compositionally biased region" description="Low complexity" evidence="6">
    <location>
        <begin position="229"/>
        <end position="243"/>
    </location>
</feature>
<dbReference type="EMBL" id="JACHVY010000008">
    <property type="protein sequence ID" value="MBB2903433.1"/>
    <property type="molecule type" value="Genomic_DNA"/>
</dbReference>
<evidence type="ECO:0000256" key="1">
    <source>
        <dbReference type="ARBA" id="ARBA00001946"/>
    </source>
</evidence>
<evidence type="ECO:0000256" key="2">
    <source>
        <dbReference type="ARBA" id="ARBA00011738"/>
    </source>
</evidence>
<evidence type="ECO:0000256" key="5">
    <source>
        <dbReference type="PIRSR" id="PIRSR604385-3"/>
    </source>
</evidence>
<dbReference type="PROSITE" id="PS51462">
    <property type="entry name" value="NUDIX"/>
    <property type="match status" value="1"/>
</dbReference>
<dbReference type="GO" id="GO:0016818">
    <property type="term" value="F:hydrolase activity, acting on acid anhydrides, in phosphorus-containing anhydrides"/>
    <property type="evidence" value="ECO:0007669"/>
    <property type="project" value="InterPro"/>
</dbReference>
<dbReference type="PANTHER" id="PTHR11839">
    <property type="entry name" value="UDP/ADP-SUGAR PYROPHOSPHATASE"/>
    <property type="match status" value="1"/>
</dbReference>
<feature type="short sequence motif" description="Nudix box" evidence="5">
    <location>
        <begin position="119"/>
        <end position="140"/>
    </location>
</feature>
<dbReference type="InterPro" id="IPR000086">
    <property type="entry name" value="NUDIX_hydrolase_dom"/>
</dbReference>
<dbReference type="GO" id="GO:0046872">
    <property type="term" value="F:metal ion binding"/>
    <property type="evidence" value="ECO:0007669"/>
    <property type="project" value="UniProtKB-KW"/>
</dbReference>
<dbReference type="CDD" id="cd24157">
    <property type="entry name" value="NUDIX_GDPMK"/>
    <property type="match status" value="1"/>
</dbReference>
<keyword evidence="4" id="KW-0479">Metal-binding</keyword>
<dbReference type="PANTHER" id="PTHR11839:SF18">
    <property type="entry name" value="NUDIX HYDROLASE DOMAIN-CONTAINING PROTEIN"/>
    <property type="match status" value="1"/>
</dbReference>
<keyword evidence="4" id="KW-0460">Magnesium</keyword>
<dbReference type="InterPro" id="IPR015797">
    <property type="entry name" value="NUDIX_hydrolase-like_dom_sf"/>
</dbReference>
<dbReference type="SUPFAM" id="SSF55811">
    <property type="entry name" value="Nudix"/>
    <property type="match status" value="1"/>
</dbReference>
<feature type="compositionally biased region" description="Basic and acidic residues" evidence="6">
    <location>
        <begin position="17"/>
        <end position="30"/>
    </location>
</feature>
<feature type="binding site" evidence="4">
    <location>
        <position position="187"/>
    </location>
    <ligand>
        <name>Mg(2+)</name>
        <dbReference type="ChEBI" id="CHEBI:18420"/>
        <label>1</label>
    </ligand>
</feature>